<sequence>MSTTTSNSPNPNPNTPAAPSGPGSTKIAGKLELLSRQNRYQPPLSSSSSARSSLFPIHLGLFAYGTLTVDAVMHALLDRVPPSTLTSAPGWRAAGLPGLPYPGLVADPTSVAPGRAYNDLTEREWAILDSFENPKYDVARVTLASGAEALAYIWPADPPALTTTWTVDFIDTEGMEDYLAMCLEFRQDWEESQMSKTS</sequence>
<feature type="domain" description="Gamma-glutamylcyclotransferase AIG2-like" evidence="5">
    <location>
        <begin position="61"/>
        <end position="156"/>
    </location>
</feature>
<dbReference type="InterPro" id="IPR009288">
    <property type="entry name" value="AIG2-like_dom"/>
</dbReference>
<dbReference type="GeneID" id="87894230"/>
<evidence type="ECO:0000313" key="6">
    <source>
        <dbReference type="EMBL" id="KAK4648951.1"/>
    </source>
</evidence>
<accession>A0ABR0FZQ3</accession>
<keyword evidence="7" id="KW-1185">Reference proteome</keyword>
<gene>
    <name evidence="6" type="ORF">QC761_114705</name>
</gene>
<name>A0ABR0FZQ3_9PEZI</name>
<dbReference type="PANTHER" id="PTHR31544">
    <property type="entry name" value="AIG2-LIKE PROTEIN D"/>
    <property type="match status" value="1"/>
</dbReference>
<dbReference type="InterPro" id="IPR013024">
    <property type="entry name" value="GGCT-like"/>
</dbReference>
<evidence type="ECO:0000256" key="2">
    <source>
        <dbReference type="ARBA" id="ARBA00022679"/>
    </source>
</evidence>
<dbReference type="RefSeq" id="XP_062737926.1">
    <property type="nucleotide sequence ID" value="XM_062874748.1"/>
</dbReference>
<dbReference type="EMBL" id="JAFFGZ010000001">
    <property type="protein sequence ID" value="KAK4648951.1"/>
    <property type="molecule type" value="Genomic_DNA"/>
</dbReference>
<evidence type="ECO:0000256" key="3">
    <source>
        <dbReference type="ARBA" id="ARBA00030602"/>
    </source>
</evidence>
<dbReference type="CDD" id="cd06661">
    <property type="entry name" value="GGCT_like"/>
    <property type="match status" value="1"/>
</dbReference>
<evidence type="ECO:0000256" key="1">
    <source>
        <dbReference type="ARBA" id="ARBA00008861"/>
    </source>
</evidence>
<feature type="region of interest" description="Disordered" evidence="4">
    <location>
        <begin position="1"/>
        <end position="28"/>
    </location>
</feature>
<dbReference type="InterPro" id="IPR045038">
    <property type="entry name" value="AIG2-like"/>
</dbReference>
<evidence type="ECO:0000256" key="4">
    <source>
        <dbReference type="SAM" id="MobiDB-lite"/>
    </source>
</evidence>
<dbReference type="Proteomes" id="UP001322138">
    <property type="component" value="Unassembled WGS sequence"/>
</dbReference>
<dbReference type="PANTHER" id="PTHR31544:SF2">
    <property type="entry name" value="AIG2-LIKE PROTEIN D"/>
    <property type="match status" value="1"/>
</dbReference>
<proteinExistence type="inferred from homology"/>
<organism evidence="6 7">
    <name type="scientific">Podospora bellae-mahoneyi</name>
    <dbReference type="NCBI Taxonomy" id="2093777"/>
    <lineage>
        <taxon>Eukaryota</taxon>
        <taxon>Fungi</taxon>
        <taxon>Dikarya</taxon>
        <taxon>Ascomycota</taxon>
        <taxon>Pezizomycotina</taxon>
        <taxon>Sordariomycetes</taxon>
        <taxon>Sordariomycetidae</taxon>
        <taxon>Sordariales</taxon>
        <taxon>Podosporaceae</taxon>
        <taxon>Podospora</taxon>
    </lineage>
</organism>
<comment type="similarity">
    <text evidence="1">Belongs to the gamma-glutamylcyclotransferase family.</text>
</comment>
<evidence type="ECO:0000259" key="5">
    <source>
        <dbReference type="Pfam" id="PF06094"/>
    </source>
</evidence>
<comment type="caution">
    <text evidence="6">The sequence shown here is derived from an EMBL/GenBank/DDBJ whole genome shotgun (WGS) entry which is preliminary data.</text>
</comment>
<keyword evidence="2" id="KW-0808">Transferase</keyword>
<dbReference type="InterPro" id="IPR036568">
    <property type="entry name" value="GGCT-like_sf"/>
</dbReference>
<evidence type="ECO:0000313" key="7">
    <source>
        <dbReference type="Proteomes" id="UP001322138"/>
    </source>
</evidence>
<dbReference type="Pfam" id="PF06094">
    <property type="entry name" value="GGACT"/>
    <property type="match status" value="1"/>
</dbReference>
<dbReference type="Gene3D" id="3.10.490.10">
    <property type="entry name" value="Gamma-glutamyl cyclotransferase-like"/>
    <property type="match status" value="1"/>
</dbReference>
<protein>
    <recommendedName>
        <fullName evidence="3">Putative gamma-glutamylcyclotransferase</fullName>
    </recommendedName>
</protein>
<dbReference type="SUPFAM" id="SSF110857">
    <property type="entry name" value="Gamma-glutamyl cyclotransferase-like"/>
    <property type="match status" value="1"/>
</dbReference>
<reference evidence="6 7" key="1">
    <citation type="journal article" date="2023" name="bioRxiv">
        <title>High-quality genome assemblies of four members of thePodospora anserinaspecies complex.</title>
        <authorList>
            <person name="Ament-Velasquez S.L."/>
            <person name="Vogan A.A."/>
            <person name="Wallerman O."/>
            <person name="Hartmann F."/>
            <person name="Gautier V."/>
            <person name="Silar P."/>
            <person name="Giraud T."/>
            <person name="Johannesson H."/>
        </authorList>
    </citation>
    <scope>NUCLEOTIDE SEQUENCE [LARGE SCALE GENOMIC DNA]</scope>
    <source>
        <strain evidence="6 7">CBS 112042</strain>
    </source>
</reference>